<dbReference type="FunFam" id="3.20.20.80:FF:000007">
    <property type="entry name" value="Acidic mammalian chitinase"/>
    <property type="match status" value="3"/>
</dbReference>
<evidence type="ECO:0000256" key="5">
    <source>
        <dbReference type="ARBA" id="ARBA00023157"/>
    </source>
</evidence>
<dbReference type="InterPro" id="IPR011583">
    <property type="entry name" value="Chitinase_II/V-like_cat"/>
</dbReference>
<sequence length="1804" mass="204747">MWWHLFLLALIPYSLCHTRQRSRYVGSRPAFRRDLVEWNPWQAYDAQYFNLAKSRRPHYGADLLPLRSAVEKKPPPSERGPNDNFLRDAVEKVPHPPIDRYSGSFSDIPSDAYLSKQTIESDPYRVVCYFTNWSGYRKSEGKYVPENLDPSLCTHVVFAFASLDPNDLKIVPGDPIADVDNRLVESIPAPAPVVPERPVELAPPAPPAPPQYTEAPPQRPTEPPYSPPAPPSSGCTSDGYYSHPEDCNSFYICASGKLMHHRCPSGLAWNSEKKVCDWSYNVKCLQRTPYVAKPYSLNPSANPTYFINYLGRYGACTESFAPHPTDCNKYLVCLWGQYQEQSCPAGLHWNYRTKNCDWPYLNVCATGGNEIISSTYYPTTSYPTTPSTTQWTWTEGTTSKPPSTTKPPWEWKPETTTEGWKPPSTTKPPWEWKPETTTEGWKPPPTAVTTTKPSTTTEWQWKPEQTTSWVWRPATPAWTEAPDLAPALSGYFKVVCYFTNWAWYRQGYGKYLPEDINYKLCTHIVYGFAVLDGENYIIKPHDSWADEENQFYERVTKAKKHGTKVTIAIGGWNDSAGDKYSRLVNNPSARRRFISHVVDFILKHNFDGLDLDWEYPKCWQVDCNKGPSSDKENFAAFVRELRQAFAPKGLLLSAAVSPSKKVIDEGYDVRALAENLDWLAVMSYDYHGQWDKKTGHNSPFYYHPEDDYADFNTDYSINYWIKQGMPRRKIVMGMPFYGQSFTLADPNKHGLNAPATGPGEAGEQTRAAGFSAYYEICQHLKSGQWNEVIDPERRIGPYIYKGNQWIGFDDATQIKRKSQYIREMNLGGAMIWALDLDDFKNRCGEGRHPLLTTIAKVLAPPPGSGGDVDYVTPSYESTTTTRPTTLKPITTTTTKKPKPTYKPPDYEIPTRPDYENPYRPTTTKPTTTRPPYEITTSLKPTTTTSYYPPALKSEFKVICYFTNWAWYRQGPGKYLPSDIDSDLCTHIIYGFAVLDSDQLVIKPHDTWADYDNKFYEKVTALKKAGVKVLLAIGGWNDSAGDKYSRLVNNAGARTRFVEHVFNFLKTNNFDGLDLDWEYPKCWQVNCQQGPPSDKEGFSALIQELSAKFKPEGFLLSAAVSPSKTVIDNGYDVPVMSEKLDWISVMTYDYHGQWDKQTGHVAPMYAHPEDEDVTFNANWTMHYWVKKGAAREKLVLGMPMYGQSFSLADRTQNGLNSPTYGGGEAGEETRARGFLSYYEICQRIKNGWKVIRDEYGAMGPYAIYGDQWVSFDDQAMIRHKSEFVYHNKLGGAMIWALDLDDFRNLCGCEKYPLLRTINRVLRNYPGPGPNCKLDAAAASLRMNPNFFSNLYNPVVPTTALSQIQCASAVKHFSDCSKYYECKFGRLWEATCPKGYYFNERSLICDKAERTTCSTNLSADYATDDQRKVICYFTNWAWYRKGTGKYLPQDIDPELCSHIIYGFASLDPNTLTIRAQNKWADINNEFYSKVTAQKEKNVKVLLALGGWNDSKDDKYSRLVSSPAAREQFIHHALRYLVKYNFDGLSLDWAYPTCPQSDCSKGRAVDKEGFSAFIQELSTVFKPYGLLLSAAVSPSKVVIDKAYDVPALSEYLDFVSLMAFDYHGPWDGRTGHIAPLYHLKSDTYDHLNIDFGVKYWLSHGMQKEKLILGMPLYGESFTLVNGTDYTYGAKVVGPGKPGEFTQVGGFLAYYEICNLANNGGWNVEKNFQGIPGSMMHLEDQWVSFDDVSDIRRKSTYIKENQLGGGMVWALDLDDFSGLCGCGPNPLLTTVNQELRNYKKRATMEDCT</sequence>
<reference evidence="12" key="1">
    <citation type="submission" date="2021-03" db="EMBL/GenBank/DDBJ databases">
        <authorList>
            <person name="Peng Z."/>
        </authorList>
    </citation>
    <scope>NUCLEOTIDE SEQUENCE</scope>
</reference>
<feature type="signal peptide" evidence="9">
    <location>
        <begin position="1"/>
        <end position="16"/>
    </location>
</feature>
<dbReference type="InterPro" id="IPR036508">
    <property type="entry name" value="Chitin-bd_dom_sf"/>
</dbReference>
<evidence type="ECO:0000256" key="6">
    <source>
        <dbReference type="ARBA" id="ARBA00023295"/>
    </source>
</evidence>
<dbReference type="InterPro" id="IPR002557">
    <property type="entry name" value="Chitin-bd_dom"/>
</dbReference>
<dbReference type="PROSITE" id="PS50940">
    <property type="entry name" value="CHIT_BIND_II"/>
    <property type="match status" value="3"/>
</dbReference>
<feature type="compositionally biased region" description="Low complexity" evidence="8">
    <location>
        <begin position="917"/>
        <end position="935"/>
    </location>
</feature>
<dbReference type="CDD" id="cd02872">
    <property type="entry name" value="GH18_chitolectin_chitotriosidase"/>
    <property type="match status" value="2"/>
</dbReference>
<dbReference type="PANTHER" id="PTHR11177:SF359">
    <property type="entry name" value="CHITINASE 10-RELATED"/>
    <property type="match status" value="1"/>
</dbReference>
<dbReference type="InterPro" id="IPR001223">
    <property type="entry name" value="Glyco_hydro18_cat"/>
</dbReference>
<dbReference type="InterPro" id="IPR029070">
    <property type="entry name" value="Chitinase_insertion_sf"/>
</dbReference>
<evidence type="ECO:0000256" key="4">
    <source>
        <dbReference type="ARBA" id="ARBA00022801"/>
    </source>
</evidence>
<dbReference type="SMART" id="SM00636">
    <property type="entry name" value="Glyco_18"/>
    <property type="match status" value="3"/>
</dbReference>
<dbReference type="GO" id="GO:0005975">
    <property type="term" value="P:carbohydrate metabolic process"/>
    <property type="evidence" value="ECO:0007669"/>
    <property type="project" value="InterPro"/>
</dbReference>
<dbReference type="FunFam" id="3.10.50.10:FF:000001">
    <property type="entry name" value="Chitinase 3-like 1"/>
    <property type="match status" value="3"/>
</dbReference>
<organism evidence="12">
    <name type="scientific">Bemisia tabaci</name>
    <name type="common">Sweetpotato whitefly</name>
    <name type="synonym">Aleurodes tabaci</name>
    <dbReference type="NCBI Taxonomy" id="7038"/>
    <lineage>
        <taxon>Eukaryota</taxon>
        <taxon>Metazoa</taxon>
        <taxon>Ecdysozoa</taxon>
        <taxon>Arthropoda</taxon>
        <taxon>Hexapoda</taxon>
        <taxon>Insecta</taxon>
        <taxon>Pterygota</taxon>
        <taxon>Neoptera</taxon>
        <taxon>Paraneoptera</taxon>
        <taxon>Hemiptera</taxon>
        <taxon>Sternorrhyncha</taxon>
        <taxon>Aleyrodoidea</taxon>
        <taxon>Aleyrodidae</taxon>
        <taxon>Aleyrodinae</taxon>
        <taxon>Bemisia</taxon>
    </lineage>
</organism>
<dbReference type="Gene3D" id="3.10.50.10">
    <property type="match status" value="3"/>
</dbReference>
<evidence type="ECO:0000259" key="10">
    <source>
        <dbReference type="PROSITE" id="PS50940"/>
    </source>
</evidence>
<feature type="region of interest" description="Disordered" evidence="8">
    <location>
        <begin position="388"/>
        <end position="457"/>
    </location>
</feature>
<dbReference type="GO" id="GO:0004568">
    <property type="term" value="F:chitinase activity"/>
    <property type="evidence" value="ECO:0007669"/>
    <property type="project" value="UniProtKB-ARBA"/>
</dbReference>
<evidence type="ECO:0000313" key="12">
    <source>
        <dbReference type="EMBL" id="UDL18263.1"/>
    </source>
</evidence>
<dbReference type="PANTHER" id="PTHR11177">
    <property type="entry name" value="CHITINASE"/>
    <property type="match status" value="1"/>
</dbReference>
<keyword evidence="4 7" id="KW-0378">Hydrolase</keyword>
<feature type="domain" description="Chitin-binding type-2" evidence="10">
    <location>
        <begin position="313"/>
        <end position="366"/>
    </location>
</feature>
<proteinExistence type="evidence at transcript level"/>
<evidence type="ECO:0000256" key="9">
    <source>
        <dbReference type="SAM" id="SignalP"/>
    </source>
</evidence>
<feature type="domain" description="GH18" evidence="11">
    <location>
        <begin position="492"/>
        <end position="861"/>
    </location>
</feature>
<dbReference type="InterPro" id="IPR001579">
    <property type="entry name" value="Glyco_hydro_18_chit_AS"/>
</dbReference>
<evidence type="ECO:0000256" key="8">
    <source>
        <dbReference type="SAM" id="MobiDB-lite"/>
    </source>
</evidence>
<dbReference type="GO" id="GO:0006032">
    <property type="term" value="P:chitin catabolic process"/>
    <property type="evidence" value="ECO:0007669"/>
    <property type="project" value="UniProtKB-ARBA"/>
</dbReference>
<keyword evidence="5" id="KW-1015">Disulfide bond</keyword>
<dbReference type="Pfam" id="PF00704">
    <property type="entry name" value="Glyco_hydro_18"/>
    <property type="match status" value="4"/>
</dbReference>
<feature type="compositionally biased region" description="Pro residues" evidence="8">
    <location>
        <begin position="217"/>
        <end position="231"/>
    </location>
</feature>
<protein>
    <submittedName>
        <fullName evidence="12">Chitinase-like protein</fullName>
    </submittedName>
</protein>
<feature type="compositionally biased region" description="Basic and acidic residues" evidence="8">
    <location>
        <begin position="904"/>
        <end position="916"/>
    </location>
</feature>
<dbReference type="InterPro" id="IPR050314">
    <property type="entry name" value="Glycosyl_Hydrlase_18"/>
</dbReference>
<dbReference type="GO" id="GO:0005576">
    <property type="term" value="C:extracellular region"/>
    <property type="evidence" value="ECO:0007669"/>
    <property type="project" value="InterPro"/>
</dbReference>
<name>A0A8K1UAQ5_BEMTA</name>
<feature type="compositionally biased region" description="Pro residues" evidence="8">
    <location>
        <begin position="194"/>
        <end position="210"/>
    </location>
</feature>
<keyword evidence="2" id="KW-0147">Chitin-binding</keyword>
<evidence type="ECO:0000256" key="1">
    <source>
        <dbReference type="ARBA" id="ARBA00009121"/>
    </source>
</evidence>
<feature type="domain" description="Chitin-binding type-2" evidence="10">
    <location>
        <begin position="1361"/>
        <end position="1413"/>
    </location>
</feature>
<evidence type="ECO:0000256" key="7">
    <source>
        <dbReference type="RuleBase" id="RU000489"/>
    </source>
</evidence>
<dbReference type="PROSITE" id="PS51910">
    <property type="entry name" value="GH18_2"/>
    <property type="match status" value="4"/>
</dbReference>
<keyword evidence="3 9" id="KW-0732">Signal</keyword>
<dbReference type="SMART" id="SM00494">
    <property type="entry name" value="ChtBD2"/>
    <property type="match status" value="3"/>
</dbReference>
<evidence type="ECO:0000256" key="2">
    <source>
        <dbReference type="ARBA" id="ARBA00022669"/>
    </source>
</evidence>
<dbReference type="SUPFAM" id="SSF51445">
    <property type="entry name" value="(Trans)glycosidases"/>
    <property type="match status" value="4"/>
</dbReference>
<keyword evidence="6 7" id="KW-0326">Glycosidase</keyword>
<evidence type="ECO:0000259" key="11">
    <source>
        <dbReference type="PROSITE" id="PS51910"/>
    </source>
</evidence>
<evidence type="ECO:0000256" key="3">
    <source>
        <dbReference type="ARBA" id="ARBA00022729"/>
    </source>
</evidence>
<dbReference type="Gene3D" id="2.170.140.10">
    <property type="entry name" value="Chitin binding domain"/>
    <property type="match status" value="3"/>
</dbReference>
<feature type="domain" description="GH18" evidence="11">
    <location>
        <begin position="124"/>
        <end position="189"/>
    </location>
</feature>
<dbReference type="Pfam" id="PF01607">
    <property type="entry name" value="CBM_14"/>
    <property type="match status" value="3"/>
</dbReference>
<feature type="compositionally biased region" description="Low complexity" evidence="8">
    <location>
        <begin position="447"/>
        <end position="457"/>
    </location>
</feature>
<dbReference type="PROSITE" id="PS01095">
    <property type="entry name" value="GH18_1"/>
    <property type="match status" value="2"/>
</dbReference>
<feature type="region of interest" description="Disordered" evidence="8">
    <location>
        <begin position="873"/>
        <end position="935"/>
    </location>
</feature>
<accession>A0A8K1UAQ5</accession>
<comment type="similarity">
    <text evidence="1">Belongs to the glycosyl hydrolase 18 family. Chitinase class II subfamily.</text>
</comment>
<dbReference type="SUPFAM" id="SSF54556">
    <property type="entry name" value="Chitinase insertion domain"/>
    <property type="match status" value="3"/>
</dbReference>
<feature type="chain" id="PRO_5035445985" evidence="9">
    <location>
        <begin position="17"/>
        <end position="1804"/>
    </location>
</feature>
<feature type="compositionally biased region" description="Low complexity" evidence="8">
    <location>
        <begin position="388"/>
        <end position="408"/>
    </location>
</feature>
<dbReference type="GO" id="GO:0008061">
    <property type="term" value="F:chitin binding"/>
    <property type="evidence" value="ECO:0007669"/>
    <property type="project" value="UniProtKB-KW"/>
</dbReference>
<dbReference type="Gene3D" id="3.20.20.80">
    <property type="entry name" value="Glycosidases"/>
    <property type="match status" value="4"/>
</dbReference>
<dbReference type="EMBL" id="MW699026">
    <property type="protein sequence ID" value="UDL18263.1"/>
    <property type="molecule type" value="mRNA"/>
</dbReference>
<feature type="domain" description="Chitin-binding type-2" evidence="10">
    <location>
        <begin position="232"/>
        <end position="286"/>
    </location>
</feature>
<feature type="domain" description="GH18" evidence="11">
    <location>
        <begin position="955"/>
        <end position="1323"/>
    </location>
</feature>
<dbReference type="SUPFAM" id="SSF57625">
    <property type="entry name" value="Invertebrate chitin-binding proteins"/>
    <property type="match status" value="3"/>
</dbReference>
<feature type="domain" description="GH18" evidence="11">
    <location>
        <begin position="1425"/>
        <end position="1794"/>
    </location>
</feature>
<feature type="compositionally biased region" description="Low complexity" evidence="8">
    <location>
        <begin position="878"/>
        <end position="894"/>
    </location>
</feature>
<dbReference type="InterPro" id="IPR017853">
    <property type="entry name" value="GH"/>
</dbReference>
<feature type="region of interest" description="Disordered" evidence="8">
    <location>
        <begin position="194"/>
        <end position="232"/>
    </location>
</feature>